<dbReference type="InterPro" id="IPR019734">
    <property type="entry name" value="TPR_rpt"/>
</dbReference>
<accession>A0A6M5Z5R0</accession>
<dbReference type="PANTHER" id="PTHR45783:SF3">
    <property type="entry name" value="KINESIN LIGHT CHAIN"/>
    <property type="match status" value="1"/>
</dbReference>
<dbReference type="InterPro" id="IPR011990">
    <property type="entry name" value="TPR-like_helical_dom_sf"/>
</dbReference>
<dbReference type="SUPFAM" id="SSF48452">
    <property type="entry name" value="TPR-like"/>
    <property type="match status" value="3"/>
</dbReference>
<evidence type="ECO:0000256" key="4">
    <source>
        <dbReference type="ARBA" id="ARBA00022701"/>
    </source>
</evidence>
<dbReference type="PROSITE" id="PS50005">
    <property type="entry name" value="TPR"/>
    <property type="match status" value="2"/>
</dbReference>
<evidence type="ECO:0000256" key="1">
    <source>
        <dbReference type="ARBA" id="ARBA00004245"/>
    </source>
</evidence>
<evidence type="ECO:0000259" key="11">
    <source>
        <dbReference type="Pfam" id="PF12770"/>
    </source>
</evidence>
<keyword evidence="8" id="KW-0505">Motor protein</keyword>
<dbReference type="Proteomes" id="UP000503447">
    <property type="component" value="Chromosome"/>
</dbReference>
<dbReference type="InterPro" id="IPR024983">
    <property type="entry name" value="CHAT_dom"/>
</dbReference>
<proteinExistence type="inferred from homology"/>
<dbReference type="EMBL" id="CP053452">
    <property type="protein sequence ID" value="QJX00764.1"/>
    <property type="molecule type" value="Genomic_DNA"/>
</dbReference>
<dbReference type="GO" id="GO:0005737">
    <property type="term" value="C:cytoplasm"/>
    <property type="evidence" value="ECO:0007669"/>
    <property type="project" value="TreeGrafter"/>
</dbReference>
<keyword evidence="6 10" id="KW-0802">TPR repeat</keyword>
<feature type="domain" description="CHAT" evidence="11">
    <location>
        <begin position="770"/>
        <end position="1136"/>
    </location>
</feature>
<dbReference type="GO" id="GO:0007018">
    <property type="term" value="P:microtubule-based movement"/>
    <property type="evidence" value="ECO:0007669"/>
    <property type="project" value="TreeGrafter"/>
</dbReference>
<dbReference type="GO" id="GO:0005874">
    <property type="term" value="C:microtubule"/>
    <property type="evidence" value="ECO:0007669"/>
    <property type="project" value="UniProtKB-KW"/>
</dbReference>
<evidence type="ECO:0000313" key="13">
    <source>
        <dbReference type="Proteomes" id="UP000503447"/>
    </source>
</evidence>
<feature type="repeat" description="TPR" evidence="10">
    <location>
        <begin position="341"/>
        <end position="374"/>
    </location>
</feature>
<dbReference type="InterPro" id="IPR002151">
    <property type="entry name" value="Kinesin_light"/>
</dbReference>
<keyword evidence="13" id="KW-1185">Reference proteome</keyword>
<dbReference type="RefSeq" id="WP_171475450.1">
    <property type="nucleotide sequence ID" value="NZ_CP053452.2"/>
</dbReference>
<evidence type="ECO:0000256" key="5">
    <source>
        <dbReference type="ARBA" id="ARBA00022737"/>
    </source>
</evidence>
<evidence type="ECO:0000256" key="9">
    <source>
        <dbReference type="ARBA" id="ARBA00023212"/>
    </source>
</evidence>
<dbReference type="KEGG" id="ftj:FTUN_8402"/>
<dbReference type="AlphaFoldDB" id="A0A6M5Z5R0"/>
<comment type="subcellular location">
    <subcellularLocation>
        <location evidence="1">Cytoplasm</location>
        <location evidence="1">Cytoskeleton</location>
    </subcellularLocation>
</comment>
<keyword evidence="3" id="KW-0963">Cytoplasm</keyword>
<dbReference type="Pfam" id="PF12770">
    <property type="entry name" value="CHAT"/>
    <property type="match status" value="1"/>
</dbReference>
<evidence type="ECO:0000313" key="12">
    <source>
        <dbReference type="EMBL" id="QJX00764.1"/>
    </source>
</evidence>
<evidence type="ECO:0000256" key="8">
    <source>
        <dbReference type="ARBA" id="ARBA00023175"/>
    </source>
</evidence>
<keyword evidence="7" id="KW-0175">Coiled coil</keyword>
<dbReference type="PANTHER" id="PTHR45783">
    <property type="entry name" value="KINESIN LIGHT CHAIN"/>
    <property type="match status" value="1"/>
</dbReference>
<feature type="repeat" description="TPR" evidence="10">
    <location>
        <begin position="89"/>
        <end position="122"/>
    </location>
</feature>
<keyword evidence="4" id="KW-0493">Microtubule</keyword>
<name>A0A6M5Z5R0_9BACT</name>
<evidence type="ECO:0000256" key="6">
    <source>
        <dbReference type="ARBA" id="ARBA00022803"/>
    </source>
</evidence>
<dbReference type="Gene3D" id="1.25.40.10">
    <property type="entry name" value="Tetratricopeptide repeat domain"/>
    <property type="match status" value="4"/>
</dbReference>
<keyword evidence="9" id="KW-0206">Cytoskeleton</keyword>
<dbReference type="GO" id="GO:0005871">
    <property type="term" value="C:kinesin complex"/>
    <property type="evidence" value="ECO:0007669"/>
    <property type="project" value="InterPro"/>
</dbReference>
<comment type="similarity">
    <text evidence="2">Belongs to the kinesin light chain family.</text>
</comment>
<dbReference type="GO" id="GO:0019894">
    <property type="term" value="F:kinesin binding"/>
    <property type="evidence" value="ECO:0007669"/>
    <property type="project" value="TreeGrafter"/>
</dbReference>
<evidence type="ECO:0000256" key="10">
    <source>
        <dbReference type="PROSITE-ProRule" id="PRU00339"/>
    </source>
</evidence>
<organism evidence="12 13">
    <name type="scientific">Frigoriglobus tundricola</name>
    <dbReference type="NCBI Taxonomy" id="2774151"/>
    <lineage>
        <taxon>Bacteria</taxon>
        <taxon>Pseudomonadati</taxon>
        <taxon>Planctomycetota</taxon>
        <taxon>Planctomycetia</taxon>
        <taxon>Gemmatales</taxon>
        <taxon>Gemmataceae</taxon>
        <taxon>Frigoriglobus</taxon>
    </lineage>
</organism>
<evidence type="ECO:0000256" key="2">
    <source>
        <dbReference type="ARBA" id="ARBA00009622"/>
    </source>
</evidence>
<evidence type="ECO:0000256" key="7">
    <source>
        <dbReference type="ARBA" id="ARBA00023054"/>
    </source>
</evidence>
<keyword evidence="5" id="KW-0677">Repeat</keyword>
<evidence type="ECO:0000256" key="3">
    <source>
        <dbReference type="ARBA" id="ARBA00022490"/>
    </source>
</evidence>
<gene>
    <name evidence="12" type="ORF">FTUN_8402</name>
</gene>
<dbReference type="Pfam" id="PF13424">
    <property type="entry name" value="TPR_12"/>
    <property type="match status" value="5"/>
</dbReference>
<dbReference type="SMART" id="SM00028">
    <property type="entry name" value="TPR"/>
    <property type="match status" value="12"/>
</dbReference>
<reference evidence="13" key="1">
    <citation type="submission" date="2020-05" db="EMBL/GenBank/DDBJ databases">
        <title>Frigoriglobus tundricola gen. nov., sp. nov., a psychrotolerant cellulolytic planctomycete of the family Gemmataceae with two divergent copies of 16S rRNA gene.</title>
        <authorList>
            <person name="Kulichevskaya I.S."/>
            <person name="Ivanova A.A."/>
            <person name="Naumoff D.G."/>
            <person name="Beletsky A.V."/>
            <person name="Rijpstra W.I.C."/>
            <person name="Sinninghe Damste J.S."/>
            <person name="Mardanov A.V."/>
            <person name="Ravin N.V."/>
            <person name="Dedysh S.N."/>
        </authorList>
    </citation>
    <scope>NUCLEOTIDE SEQUENCE [LARGE SCALE GENOMIC DNA]</scope>
    <source>
        <strain evidence="13">PL17</strain>
    </source>
</reference>
<protein>
    <recommendedName>
        <fullName evidence="11">CHAT domain-containing protein</fullName>
    </recommendedName>
</protein>
<dbReference type="PRINTS" id="PR00381">
    <property type="entry name" value="KINESINLIGHT"/>
</dbReference>
<sequence length="1139" mass="125654">MIRFRSLVISALIGSSLPVPVTADDPPKRLTDEERKDLDDQRLKWNRVGLEASEKRQYPDAVKAYEKALEIAHRLYPMTEFPNGHAKLSNSLSNLALTYYAHEKYEAAEPLFKDALEMRKRLFQGDHPSVADSLNDLAGMYNAQRRYGAAEPLFKAALDMRRRLFRGDHAGVANSLNNLAALYNAQKKYGAAEPLFKEALDMHRRLYKGDHPGVATSLNNLAFFYRDQGKDGAAEPLFKEALDMYKRLDKGDRLELTNGIDYLALLYRDQGKYAAAEPLFKEVLDMRKRLYKGDHPDVATSLNNLALLHRAQGNYAAAEPLFKAALDMRKRLFKGDHPGVANSLTSLALVYRDQGKYAAAEPLFKEALDMHKRVFRGDHPGVANSLNNLALMYNAQEKREVAEALFKDALEMHKRLFPGDHPSVANSLNNLAGLYRDQGKYATAEVLFKDALEMYKRLFPGDHPSVANSLNNLAGLYRDQGKYGSAEPLLTGALEMHKRLFPGDHPALINSLSNLAVLHQAQAEYAAAEPLFKDALAMSQRITAAHAKQKTEGEALTFTASLPLYRDGFLSFATHWKHVPASTYDPATAYPTLWTTKGTLARVYEQRQFRVRTAAIDPALARTLSRLGDVRRRRAEILFAPATTDAVTLEHRAADLSAFDSTIAELTKALTEQFPPTARADKLATATPADLHTALSVGTAFVDFYHYTYFERDDTQPAGKREKRTNRYVAFVVTRDKVTWVDLGAAVPIGEAVRVWREGITGHKEIPNAVAQRVRELVWEPVRKHLPGAVRTVYICLDADLFGVPFAALPGDRAGTIVLEDFAIATIPHPPFLLDKLWPHEPVKNPPSGALVVGGVKYDAEIVPPGPNVIATRSGAPLLKPGQKLDWPYLPGSAVEANGVSAAAERKQLLATRLDGDKATPATVLAALPKARHAHFATHGFFADASFRSVFQLDEKDYEISRGGERIGRAVNSPLIMSGLVFAGANNPKTPGRGVVTGEQLIDLDLSGLELAVLSACETGLGAVAGGEGVYGLQRAFHYAGATNVVASLWKVPDQSTAALMALFYRNLWERNMTPLESLRQAQLEIYRYPEKVPELAKGFRGEFEIVPGAEAVSEIKPNKDGKAHPLFWAAFTLSGPGR</sequence>
<dbReference type="Pfam" id="PF13374">
    <property type="entry name" value="TPR_10"/>
    <property type="match status" value="1"/>
</dbReference>